<dbReference type="Gene3D" id="3.60.110.10">
    <property type="entry name" value="Carbon-nitrogen hydrolase"/>
    <property type="match status" value="1"/>
</dbReference>
<keyword evidence="5 9" id="KW-0812">Transmembrane</keyword>
<comment type="similarity">
    <text evidence="2 9">Belongs to the CN hydrolase family. Apolipoprotein N-acyltransferase subfamily.</text>
</comment>
<feature type="transmembrane region" description="Helical" evidence="9">
    <location>
        <begin position="88"/>
        <end position="113"/>
    </location>
</feature>
<gene>
    <name evidence="9 11" type="primary">lnt</name>
    <name evidence="11" type="ORF">K3152_11965</name>
</gene>
<feature type="transmembrane region" description="Helical" evidence="9">
    <location>
        <begin position="168"/>
        <end position="189"/>
    </location>
</feature>
<comment type="caution">
    <text evidence="11">The sequence shown here is derived from an EMBL/GenBank/DDBJ whole genome shotgun (WGS) entry which is preliminary data.</text>
</comment>
<dbReference type="InterPro" id="IPR004563">
    <property type="entry name" value="Apolipo_AcylTrfase"/>
</dbReference>
<feature type="transmembrane region" description="Helical" evidence="9">
    <location>
        <begin position="30"/>
        <end position="48"/>
    </location>
</feature>
<evidence type="ECO:0000256" key="6">
    <source>
        <dbReference type="ARBA" id="ARBA00022989"/>
    </source>
</evidence>
<dbReference type="EC" id="2.3.1.269" evidence="9"/>
<dbReference type="EMBL" id="JAIGNK010000003">
    <property type="protein sequence ID" value="MBX7458965.1"/>
    <property type="molecule type" value="Genomic_DNA"/>
</dbReference>
<feature type="domain" description="CN hydrolase" evidence="10">
    <location>
        <begin position="227"/>
        <end position="490"/>
    </location>
</feature>
<reference evidence="11 12" key="1">
    <citation type="submission" date="2021-08" db="EMBL/GenBank/DDBJ databases">
        <title>Comparative Genomics Analysis of the Genus Qipengyuania Reveals Extensive Genetic Diversity and Metabolic Versatility, Including the Description of Fifteen Novel Species.</title>
        <authorList>
            <person name="Liu Y."/>
        </authorList>
    </citation>
    <scope>NUCLEOTIDE SEQUENCE [LARGE SCALE GENOMIC DNA]</scope>
    <source>
        <strain evidence="11 12">1NDH17</strain>
    </source>
</reference>
<evidence type="ECO:0000256" key="4">
    <source>
        <dbReference type="ARBA" id="ARBA00022679"/>
    </source>
</evidence>
<organism evidence="11 12">
    <name type="scientific">Qipengyuania polymorpha</name>
    <dbReference type="NCBI Taxonomy" id="2867234"/>
    <lineage>
        <taxon>Bacteria</taxon>
        <taxon>Pseudomonadati</taxon>
        <taxon>Pseudomonadota</taxon>
        <taxon>Alphaproteobacteria</taxon>
        <taxon>Sphingomonadales</taxon>
        <taxon>Erythrobacteraceae</taxon>
        <taxon>Qipengyuania</taxon>
    </lineage>
</organism>
<accession>A0ABS7J3P2</accession>
<keyword evidence="3 9" id="KW-1003">Cell membrane</keyword>
<comment type="subcellular location">
    <subcellularLocation>
        <location evidence="1 9">Cell membrane</location>
        <topology evidence="1 9">Multi-pass membrane protein</topology>
    </subcellularLocation>
</comment>
<dbReference type="PANTHER" id="PTHR38686:SF1">
    <property type="entry name" value="APOLIPOPROTEIN N-ACYLTRANSFERASE"/>
    <property type="match status" value="1"/>
</dbReference>
<keyword evidence="8 9" id="KW-0012">Acyltransferase</keyword>
<dbReference type="InterPro" id="IPR003010">
    <property type="entry name" value="C-N_Hydrolase"/>
</dbReference>
<evidence type="ECO:0000313" key="12">
    <source>
        <dbReference type="Proteomes" id="UP000783253"/>
    </source>
</evidence>
<dbReference type="CDD" id="cd07571">
    <property type="entry name" value="ALP_N-acyl_transferase"/>
    <property type="match status" value="1"/>
</dbReference>
<dbReference type="NCBIfam" id="TIGR00546">
    <property type="entry name" value="lnt"/>
    <property type="match status" value="1"/>
</dbReference>
<keyword evidence="4 9" id="KW-0808">Transferase</keyword>
<dbReference type="Proteomes" id="UP000783253">
    <property type="component" value="Unassembled WGS sequence"/>
</dbReference>
<dbReference type="RefSeq" id="WP_221574318.1">
    <property type="nucleotide sequence ID" value="NZ_JAIGNK010000003.1"/>
</dbReference>
<dbReference type="SUPFAM" id="SSF56317">
    <property type="entry name" value="Carbon-nitrogen hydrolase"/>
    <property type="match status" value="1"/>
</dbReference>
<comment type="function">
    <text evidence="9">Catalyzes the phospholipid dependent N-acylation of the N-terminal cysteine of apolipoprotein, the last step in lipoprotein maturation.</text>
</comment>
<evidence type="ECO:0000259" key="10">
    <source>
        <dbReference type="PROSITE" id="PS50263"/>
    </source>
</evidence>
<keyword evidence="6 9" id="KW-1133">Transmembrane helix</keyword>
<keyword evidence="12" id="KW-1185">Reference proteome</keyword>
<protein>
    <recommendedName>
        <fullName evidence="9">Apolipoprotein N-acyltransferase</fullName>
        <shortName evidence="9">ALP N-acyltransferase</shortName>
        <ecNumber evidence="9">2.3.1.269</ecNumber>
    </recommendedName>
</protein>
<feature type="transmembrane region" description="Helical" evidence="9">
    <location>
        <begin position="55"/>
        <end position="76"/>
    </location>
</feature>
<feature type="transmembrane region" description="Helical" evidence="9">
    <location>
        <begin position="500"/>
        <end position="520"/>
    </location>
</feature>
<dbReference type="InterPro" id="IPR045378">
    <property type="entry name" value="LNT_N"/>
</dbReference>
<dbReference type="Pfam" id="PF20154">
    <property type="entry name" value="LNT_N"/>
    <property type="match status" value="1"/>
</dbReference>
<dbReference type="HAMAP" id="MF_01148">
    <property type="entry name" value="Lnt"/>
    <property type="match status" value="1"/>
</dbReference>
<proteinExistence type="inferred from homology"/>
<evidence type="ECO:0000256" key="9">
    <source>
        <dbReference type="HAMAP-Rule" id="MF_01148"/>
    </source>
</evidence>
<name>A0ABS7J3P2_9SPHN</name>
<dbReference type="InterPro" id="IPR036526">
    <property type="entry name" value="C-N_Hydrolase_sf"/>
</dbReference>
<keyword evidence="7 9" id="KW-0472">Membrane</keyword>
<comment type="catalytic activity">
    <reaction evidence="9">
        <text>N-terminal S-1,2-diacyl-sn-glyceryl-L-cysteinyl-[lipoprotein] + a glycerophospholipid = N-acyl-S-1,2-diacyl-sn-glyceryl-L-cysteinyl-[lipoprotein] + a 2-acyl-sn-glycero-3-phospholipid + H(+)</text>
        <dbReference type="Rhea" id="RHEA:48228"/>
        <dbReference type="Rhea" id="RHEA-COMP:14681"/>
        <dbReference type="Rhea" id="RHEA-COMP:14684"/>
        <dbReference type="ChEBI" id="CHEBI:15378"/>
        <dbReference type="ChEBI" id="CHEBI:136912"/>
        <dbReference type="ChEBI" id="CHEBI:140656"/>
        <dbReference type="ChEBI" id="CHEBI:140657"/>
        <dbReference type="ChEBI" id="CHEBI:140660"/>
        <dbReference type="EC" id="2.3.1.269"/>
    </reaction>
</comment>
<evidence type="ECO:0000256" key="2">
    <source>
        <dbReference type="ARBA" id="ARBA00010065"/>
    </source>
</evidence>
<evidence type="ECO:0000256" key="1">
    <source>
        <dbReference type="ARBA" id="ARBA00004651"/>
    </source>
</evidence>
<evidence type="ECO:0000256" key="3">
    <source>
        <dbReference type="ARBA" id="ARBA00022475"/>
    </source>
</evidence>
<dbReference type="PANTHER" id="PTHR38686">
    <property type="entry name" value="APOLIPOPROTEIN N-ACYLTRANSFERASE"/>
    <property type="match status" value="1"/>
</dbReference>
<evidence type="ECO:0000256" key="7">
    <source>
        <dbReference type="ARBA" id="ARBA00023136"/>
    </source>
</evidence>
<dbReference type="Pfam" id="PF00795">
    <property type="entry name" value="CN_hydrolase"/>
    <property type="match status" value="1"/>
</dbReference>
<feature type="transmembrane region" description="Helical" evidence="9">
    <location>
        <begin position="125"/>
        <end position="148"/>
    </location>
</feature>
<evidence type="ECO:0000256" key="8">
    <source>
        <dbReference type="ARBA" id="ARBA00023315"/>
    </source>
</evidence>
<feature type="transmembrane region" description="Helical" evidence="9">
    <location>
        <begin position="196"/>
        <end position="215"/>
    </location>
</feature>
<evidence type="ECO:0000256" key="5">
    <source>
        <dbReference type="ARBA" id="ARBA00022692"/>
    </source>
</evidence>
<sequence length="531" mass="57761">MDRIAAILASHPRWSALLLGALAATGFQPLHLWPIGLAAMAVFVWLAARQDSSKSAFLTGWLFGVAHFTLTNNWIATAFTFQAEMPPALGWAAVPLLSLYLAVWPGLAVLAAWKLARGRGLVPFALALGAFWIAAEWFKSWVFTGYAWGPFSMMLLGDWSRPGAALVLPWIGTYALSGIAVALAGILAALVAAKRWLPTGALIAITLAGMFWPAGAKEKGFLPVTLVQPNLRQEELADPTKFEEQFQRIAALSKPERPLSRRLVLWPESGVPDYLRDGYPQRYYFQMTAAADPAFARYRIGQTIGEGSLLLTGATDLEIGTVDGRERAVGAYNTVTPIDAEGNLGQRYAKAHLVPYGEYLPMRDILEPLGLSRLVAGSIDFIPGPGPQTIDLGQHGKAGMQICYEIVFSGEVAERGNRPDYIFNPSNDGWFGAWGPPQHLAQARMRAIEEGLPVLRATTTGISAIIDARGVVRDHIGRGEADRIDTLVPPARSATLFSRAGHWLTLVWAIVLLGVSLVAMRLRPRYVSDNT</sequence>
<comment type="pathway">
    <text evidence="9">Protein modification; lipoprotein biosynthesis (N-acyl transfer).</text>
</comment>
<evidence type="ECO:0000313" key="11">
    <source>
        <dbReference type="EMBL" id="MBX7458965.1"/>
    </source>
</evidence>
<dbReference type="PROSITE" id="PS50263">
    <property type="entry name" value="CN_HYDROLASE"/>
    <property type="match status" value="1"/>
</dbReference>